<evidence type="ECO:0000259" key="13">
    <source>
        <dbReference type="PROSITE" id="PS50071"/>
    </source>
</evidence>
<dbReference type="GO" id="GO:0003322">
    <property type="term" value="P:pancreatic A cell development"/>
    <property type="evidence" value="ECO:0007669"/>
    <property type="project" value="UniProtKB-ARBA"/>
</dbReference>
<feature type="domain" description="Homeobox" evidence="13">
    <location>
        <begin position="201"/>
        <end position="261"/>
    </location>
</feature>
<dbReference type="SMART" id="SM00389">
    <property type="entry name" value="HOX"/>
    <property type="match status" value="1"/>
</dbReference>
<dbReference type="SMART" id="SM00351">
    <property type="entry name" value="PAX"/>
    <property type="match status" value="1"/>
</dbReference>
<evidence type="ECO:0000256" key="7">
    <source>
        <dbReference type="ARBA" id="ARBA00023155"/>
    </source>
</evidence>
<dbReference type="GO" id="GO:0000785">
    <property type="term" value="C:chromatin"/>
    <property type="evidence" value="ECO:0007669"/>
    <property type="project" value="UniProtKB-ARBA"/>
</dbReference>
<dbReference type="InterPro" id="IPR043182">
    <property type="entry name" value="PAIRED_DNA-bd_dom"/>
</dbReference>
<dbReference type="GO" id="GO:0000978">
    <property type="term" value="F:RNA polymerase II cis-regulatory region sequence-specific DNA binding"/>
    <property type="evidence" value="ECO:0007669"/>
    <property type="project" value="UniProtKB-ARBA"/>
</dbReference>
<organism evidence="15 16">
    <name type="scientific">Scophthalmus maximus</name>
    <name type="common">Turbot</name>
    <name type="synonym">Psetta maxima</name>
    <dbReference type="NCBI Taxonomy" id="52904"/>
    <lineage>
        <taxon>Eukaryota</taxon>
        <taxon>Metazoa</taxon>
        <taxon>Chordata</taxon>
        <taxon>Craniata</taxon>
        <taxon>Vertebrata</taxon>
        <taxon>Euteleostomi</taxon>
        <taxon>Actinopterygii</taxon>
        <taxon>Neopterygii</taxon>
        <taxon>Teleostei</taxon>
        <taxon>Neoteleostei</taxon>
        <taxon>Acanthomorphata</taxon>
        <taxon>Carangaria</taxon>
        <taxon>Pleuronectiformes</taxon>
        <taxon>Pleuronectoidei</taxon>
        <taxon>Scophthalmidae</taxon>
        <taxon>Scophthalmus</taxon>
    </lineage>
</organism>
<dbReference type="GO" id="GO:0048593">
    <property type="term" value="P:camera-type eye morphogenesis"/>
    <property type="evidence" value="ECO:0007669"/>
    <property type="project" value="UniProtKB-ARBA"/>
</dbReference>
<feature type="domain" description="Paired" evidence="14">
    <location>
        <begin position="1"/>
        <end position="126"/>
    </location>
</feature>
<dbReference type="GO" id="GO:0050877">
    <property type="term" value="P:nervous system process"/>
    <property type="evidence" value="ECO:0007669"/>
    <property type="project" value="UniProtKB-ARBA"/>
</dbReference>
<evidence type="ECO:0000256" key="5">
    <source>
        <dbReference type="ARBA" id="ARBA00023015"/>
    </source>
</evidence>
<dbReference type="EMBL" id="VEVO01000006">
    <property type="protein sequence ID" value="KAF0040462.1"/>
    <property type="molecule type" value="Genomic_DNA"/>
</dbReference>
<dbReference type="PROSITE" id="PS00027">
    <property type="entry name" value="HOMEOBOX_1"/>
    <property type="match status" value="1"/>
</dbReference>
<dbReference type="AlphaFoldDB" id="A0A6A4TDW3"/>
<dbReference type="Pfam" id="PF00046">
    <property type="entry name" value="Homeodomain"/>
    <property type="match status" value="1"/>
</dbReference>
<dbReference type="PROSITE" id="PS00034">
    <property type="entry name" value="PAIRED_1"/>
    <property type="match status" value="1"/>
</dbReference>
<keyword evidence="3" id="KW-0217">Developmental protein</keyword>
<dbReference type="PRINTS" id="PR00027">
    <property type="entry name" value="PAIREDBOX"/>
</dbReference>
<dbReference type="PROSITE" id="PS51057">
    <property type="entry name" value="PAIRED_2"/>
    <property type="match status" value="1"/>
</dbReference>
<dbReference type="Gene3D" id="1.10.10.60">
    <property type="entry name" value="Homeodomain-like"/>
    <property type="match status" value="1"/>
</dbReference>
<dbReference type="InterPro" id="IPR001356">
    <property type="entry name" value="HD"/>
</dbReference>
<dbReference type="InterPro" id="IPR036388">
    <property type="entry name" value="WH-like_DNA-bd_sf"/>
</dbReference>
<evidence type="ECO:0000256" key="9">
    <source>
        <dbReference type="ARBA" id="ARBA00023242"/>
    </source>
</evidence>
<keyword evidence="6 11" id="KW-0238">DNA-binding</keyword>
<keyword evidence="8" id="KW-0804">Transcription</keyword>
<dbReference type="InterPro" id="IPR043565">
    <property type="entry name" value="PAX_fam"/>
</dbReference>
<feature type="DNA-binding region" description="Homeobox" evidence="11">
    <location>
        <begin position="203"/>
        <end position="262"/>
    </location>
</feature>
<dbReference type="FunFam" id="1.10.10.10:FF:000069">
    <property type="entry name" value="Paired box protein Pax-6"/>
    <property type="match status" value="1"/>
</dbReference>
<dbReference type="CDD" id="cd00086">
    <property type="entry name" value="homeodomain"/>
    <property type="match status" value="1"/>
</dbReference>
<dbReference type="GO" id="GO:0000981">
    <property type="term" value="F:DNA-binding transcription factor activity, RNA polymerase II-specific"/>
    <property type="evidence" value="ECO:0007669"/>
    <property type="project" value="InterPro"/>
</dbReference>
<dbReference type="InterPro" id="IPR017970">
    <property type="entry name" value="Homeobox_CS"/>
</dbReference>
<evidence type="ECO:0000256" key="8">
    <source>
        <dbReference type="ARBA" id="ARBA00023163"/>
    </source>
</evidence>
<dbReference type="FunFam" id="1.10.10.60:FF:000028">
    <property type="entry name" value="Paired box protein Pax-6"/>
    <property type="match status" value="1"/>
</dbReference>
<gene>
    <name evidence="15" type="ORF">F2P81_006360</name>
</gene>
<evidence type="ECO:0000313" key="15">
    <source>
        <dbReference type="EMBL" id="KAF0040462.1"/>
    </source>
</evidence>
<evidence type="ECO:0000256" key="10">
    <source>
        <dbReference type="ARBA" id="ARBA00044108"/>
    </source>
</evidence>
<evidence type="ECO:0000256" key="3">
    <source>
        <dbReference type="ARBA" id="ARBA00022473"/>
    </source>
</evidence>
<dbReference type="GO" id="GO:0030902">
    <property type="term" value="P:hindbrain development"/>
    <property type="evidence" value="ECO:0007669"/>
    <property type="project" value="UniProtKB-ARBA"/>
</dbReference>
<comment type="caution">
    <text evidence="15">The sequence shown here is derived from an EMBL/GenBank/DDBJ whole genome shotgun (WGS) entry which is preliminary data.</text>
</comment>
<dbReference type="Proteomes" id="UP000438429">
    <property type="component" value="Unassembled WGS sequence"/>
</dbReference>
<evidence type="ECO:0000256" key="4">
    <source>
        <dbReference type="ARBA" id="ARBA00022724"/>
    </source>
</evidence>
<keyword evidence="4" id="KW-0563">Paired box</keyword>
<evidence type="ECO:0000313" key="16">
    <source>
        <dbReference type="Proteomes" id="UP000438429"/>
    </source>
</evidence>
<dbReference type="SUPFAM" id="SSF46689">
    <property type="entry name" value="Homeodomain-like"/>
    <property type="match status" value="2"/>
</dbReference>
<reference evidence="15 16" key="1">
    <citation type="submission" date="2019-06" db="EMBL/GenBank/DDBJ databases">
        <title>Draft genomes of female and male turbot (Scophthalmus maximus).</title>
        <authorList>
            <person name="Xu H."/>
            <person name="Xu X.-W."/>
            <person name="Shao C."/>
            <person name="Chen S."/>
        </authorList>
    </citation>
    <scope>NUCLEOTIDE SEQUENCE [LARGE SCALE GENOMIC DNA]</scope>
    <source>
        <strain evidence="15">Ysfricsl-2016a</strain>
        <tissue evidence="15">Blood</tissue>
    </source>
</reference>
<dbReference type="PROSITE" id="PS50071">
    <property type="entry name" value="HOMEOBOX_2"/>
    <property type="match status" value="1"/>
</dbReference>
<comment type="similarity">
    <text evidence="2">Belongs to the paired homeobox family.</text>
</comment>
<dbReference type="GO" id="GO:0005634">
    <property type="term" value="C:nucleus"/>
    <property type="evidence" value="ECO:0007669"/>
    <property type="project" value="UniProtKB-SubCell"/>
</dbReference>
<evidence type="ECO:0000256" key="2">
    <source>
        <dbReference type="ARBA" id="ARBA00005733"/>
    </source>
</evidence>
<dbReference type="GO" id="GO:0010628">
    <property type="term" value="P:positive regulation of gene expression"/>
    <property type="evidence" value="ECO:0007669"/>
    <property type="project" value="UniProtKB-ARBA"/>
</dbReference>
<protein>
    <recommendedName>
        <fullName evidence="10">Paired box protein Pax-6</fullName>
    </recommendedName>
</protein>
<proteinExistence type="inferred from homology"/>
<evidence type="ECO:0000256" key="6">
    <source>
        <dbReference type="ARBA" id="ARBA00023125"/>
    </source>
</evidence>
<dbReference type="PANTHER" id="PTHR45636">
    <property type="entry name" value="PAIRED BOX PROTEIN PAX-6-RELATED-RELATED"/>
    <property type="match status" value="1"/>
</dbReference>
<comment type="subcellular location">
    <subcellularLocation>
        <location evidence="1 11 12">Nucleus</location>
    </subcellularLocation>
</comment>
<dbReference type="GO" id="GO:0045944">
    <property type="term" value="P:positive regulation of transcription by RNA polymerase II"/>
    <property type="evidence" value="ECO:0007669"/>
    <property type="project" value="UniProtKB-ARBA"/>
</dbReference>
<evidence type="ECO:0000256" key="11">
    <source>
        <dbReference type="PROSITE-ProRule" id="PRU00108"/>
    </source>
</evidence>
<dbReference type="CDD" id="cd00131">
    <property type="entry name" value="PAX"/>
    <property type="match status" value="1"/>
</dbReference>
<dbReference type="InterPro" id="IPR009057">
    <property type="entry name" value="Homeodomain-like_sf"/>
</dbReference>
<keyword evidence="5" id="KW-0805">Transcription regulation</keyword>
<evidence type="ECO:0000259" key="14">
    <source>
        <dbReference type="PROSITE" id="PS51057"/>
    </source>
</evidence>
<accession>A0A6A4TDW3</accession>
<feature type="non-terminal residue" evidence="15">
    <location>
        <position position="1"/>
    </location>
</feature>
<name>A0A6A4TDW3_SCOMX</name>
<dbReference type="PANTHER" id="PTHR45636:SF41">
    <property type="entry name" value="PAIRED BOX PROTEIN PAX-6-RELATED"/>
    <property type="match status" value="1"/>
</dbReference>
<dbReference type="Gene3D" id="1.10.10.10">
    <property type="entry name" value="Winged helix-like DNA-binding domain superfamily/Winged helix DNA-binding domain"/>
    <property type="match status" value="2"/>
</dbReference>
<dbReference type="FunFam" id="1.10.10.10:FF:000003">
    <property type="entry name" value="Paired box protein Pax-6"/>
    <property type="match status" value="1"/>
</dbReference>
<dbReference type="InterPro" id="IPR001523">
    <property type="entry name" value="Paired_dom"/>
</dbReference>
<evidence type="ECO:0000256" key="12">
    <source>
        <dbReference type="RuleBase" id="RU000682"/>
    </source>
</evidence>
<sequence length="399" mass="45237">HSGVNQLGGVFVNGRPLPDSTRQKIVELAHSGARPCDISRILQVSNGCVSKILGRYYETGSIRPRAIGGSKPRVATPEVVGKIALYKRECPSIFAWEIRDRLLAEGVCTNDNIPSVSSINRVLRNLTSDKQQMGTVGVEGMFDKLKMLNGQTTWGGRSGWYAGTTLTPTECPQAEAAESTISVSSNGDDSEETQMRLQLKRKLQRNRTSFTQDQIEALEKEFERTHYPDVFARERLANKIDLPEARIQVWFSNRRAKWRREEKLRNQRRQVSNSSSHIPISSSFNASVYQPLPQPATPGIQPYLVFLHAAHQPHCKWKKLRDIYSSTHAATHQQPIDDILCNVVNSLQLQCEKDPLLNESHGATANEYEEIRLINARKKNIQTKFWRQAGKREFERSFQ</sequence>
<keyword evidence="7 11" id="KW-0371">Homeobox</keyword>
<dbReference type="GO" id="GO:0009952">
    <property type="term" value="P:anterior/posterior pattern specification"/>
    <property type="evidence" value="ECO:0007669"/>
    <property type="project" value="UniProtKB-ARBA"/>
</dbReference>
<evidence type="ECO:0000256" key="1">
    <source>
        <dbReference type="ARBA" id="ARBA00004123"/>
    </source>
</evidence>
<keyword evidence="9 11" id="KW-0539">Nucleus</keyword>
<dbReference type="Pfam" id="PF00292">
    <property type="entry name" value="PAX"/>
    <property type="match status" value="1"/>
</dbReference>